<feature type="domain" description="Polysaccharide lyase 8 N-terminal alpha-helical" evidence="7">
    <location>
        <begin position="86"/>
        <end position="332"/>
    </location>
</feature>
<dbReference type="InterPro" id="IPR003159">
    <property type="entry name" value="Lyase_8_central_dom"/>
</dbReference>
<dbReference type="RefSeq" id="WP_135950464.1">
    <property type="nucleotide sequence ID" value="NZ_CAJUNV010000012.1"/>
</dbReference>
<dbReference type="Gene3D" id="1.50.10.100">
    <property type="entry name" value="Chondroitin AC/alginate lyase"/>
    <property type="match status" value="1"/>
</dbReference>
<dbReference type="SUPFAM" id="SSF48230">
    <property type="entry name" value="Chondroitin AC/alginate lyase"/>
    <property type="match status" value="1"/>
</dbReference>
<dbReference type="InterPro" id="IPR012970">
    <property type="entry name" value="Lyase_8_alpha_N"/>
</dbReference>
<sequence length="677" mass="76876">MNKFIGCILLGGCLLAVLPLWATETDELGIIKKNYRNILMLSAGKADSLQADFIRIKPETEMSDQMVVELHQRYPFDLDKIKGYLKKQVADGSWSDINYADTKRSGWEPKLHAERILELAKLYYAEGTDYHRSEIVSRVIHSALAYWFSTEPKCRNWWYNQIGLPKTLGAAFVLLEEQLSAEEKQAAIKVMENAKFGMTGQNKVWLAGNVLIRALLQNDGQLAKAARDTIASEICTGRKEGIKDDWSFHQHGPQQQFGNYGLAYISGMSFFSRLFQGTSYQFDRQQLAILHSLVNEGYRWIIWNRYMDVSSLGRQFFHHAQVHKAYGLAFAAADLGLKGFPKAGNLLVGHKHFDDSDYTVHRSKDWMGTVKMSSNRVIGTELVNEDNLKGYYLGDGATYFYVRGDEYLDVFPFWDWRKIPGVTSYEDVAPIPMAKGMKTNNKTSLVGGLSDGQRGMTVMELNRDGLKAYKSYLFADDFVVCLGTGIQADTTLCVTTSVDQRLKEGELLVQTKSGWREVIGKESFAQKELRFFHDHTGYIIIGKDTLVTEVGKRTGRWCDFMKMYKPSIVEGEVVSLHLRHGVRPKEARYQYLVFPGSSKEKLEKFDVEKEVIVLRNDATAQVVQVPSIGKGYWVAVYQKKEIVVAGKIFTPEQPGVYYVEHTVQGLKKKLEAPFKLK</sequence>
<feature type="active site" evidence="5">
    <location>
        <position position="251"/>
    </location>
</feature>
<proteinExistence type="inferred from homology"/>
<dbReference type="PANTHER" id="PTHR38481:SF1">
    <property type="entry name" value="HYALURONATE LYASE"/>
    <property type="match status" value="1"/>
</dbReference>
<comment type="similarity">
    <text evidence="2">Belongs to the polysaccharide lyase 8 family.</text>
</comment>
<gene>
    <name evidence="8" type="ORF">E5339_03525</name>
</gene>
<evidence type="ECO:0000313" key="9">
    <source>
        <dbReference type="Proteomes" id="UP000310760"/>
    </source>
</evidence>
<dbReference type="InterPro" id="IPR014718">
    <property type="entry name" value="GH-type_carb-bd"/>
</dbReference>
<evidence type="ECO:0000259" key="7">
    <source>
        <dbReference type="Pfam" id="PF08124"/>
    </source>
</evidence>
<dbReference type="Gene3D" id="2.70.98.10">
    <property type="match status" value="1"/>
</dbReference>
<evidence type="ECO:0000256" key="5">
    <source>
        <dbReference type="PIRSR" id="PIRSR638970-1"/>
    </source>
</evidence>
<organism evidence="8 9">
    <name type="scientific">Phocaeicola sartorii</name>
    <dbReference type="NCBI Taxonomy" id="671267"/>
    <lineage>
        <taxon>Bacteria</taxon>
        <taxon>Pseudomonadati</taxon>
        <taxon>Bacteroidota</taxon>
        <taxon>Bacteroidia</taxon>
        <taxon>Bacteroidales</taxon>
        <taxon>Bacteroidaceae</taxon>
        <taxon>Phocaeicola</taxon>
    </lineage>
</organism>
<dbReference type="AlphaFoldDB" id="A0A4S2FTH7"/>
<evidence type="ECO:0000256" key="2">
    <source>
        <dbReference type="ARBA" id="ARBA00006699"/>
    </source>
</evidence>
<dbReference type="GO" id="GO:0016837">
    <property type="term" value="F:carbon-oxygen lyase activity, acting on polysaccharides"/>
    <property type="evidence" value="ECO:0007669"/>
    <property type="project" value="UniProtKB-ARBA"/>
</dbReference>
<accession>A0A4S2FTH7</accession>
<keyword evidence="4" id="KW-0106">Calcium</keyword>
<evidence type="ECO:0000256" key="1">
    <source>
        <dbReference type="ARBA" id="ARBA00001913"/>
    </source>
</evidence>
<name>A0A4S2FTH7_9BACT</name>
<reference evidence="8 9" key="1">
    <citation type="submission" date="2019-04" db="EMBL/GenBank/DDBJ databases">
        <title>Microbes associate with the intestines of laboratory mice.</title>
        <authorList>
            <person name="Navarre W."/>
            <person name="Wong E."/>
            <person name="Huang K."/>
            <person name="Tropini C."/>
            <person name="Ng K."/>
            <person name="Yu B."/>
        </authorList>
    </citation>
    <scope>NUCLEOTIDE SEQUENCE [LARGE SCALE GENOMIC DNA]</scope>
    <source>
        <strain evidence="8 9">NM22_B1</strain>
    </source>
</reference>
<evidence type="ECO:0000256" key="4">
    <source>
        <dbReference type="ARBA" id="ARBA00022837"/>
    </source>
</evidence>
<dbReference type="EMBL" id="SRYJ01000005">
    <property type="protein sequence ID" value="TGY72573.1"/>
    <property type="molecule type" value="Genomic_DNA"/>
</dbReference>
<evidence type="ECO:0000256" key="3">
    <source>
        <dbReference type="ARBA" id="ARBA00011245"/>
    </source>
</evidence>
<dbReference type="GO" id="GO:0005576">
    <property type="term" value="C:extracellular region"/>
    <property type="evidence" value="ECO:0007669"/>
    <property type="project" value="InterPro"/>
</dbReference>
<comment type="caution">
    <text evidence="8">The sequence shown here is derived from an EMBL/GenBank/DDBJ whole genome shotgun (WGS) entry which is preliminary data.</text>
</comment>
<protein>
    <submittedName>
        <fullName evidence="8">Chondroitinase</fullName>
    </submittedName>
</protein>
<dbReference type="InterPro" id="IPR008929">
    <property type="entry name" value="Chondroitin_lyas"/>
</dbReference>
<dbReference type="InterPro" id="IPR038970">
    <property type="entry name" value="Lyase_8"/>
</dbReference>
<feature type="domain" description="Polysaccharide lyase family 8 central" evidence="6">
    <location>
        <begin position="350"/>
        <end position="597"/>
    </location>
</feature>
<dbReference type="GO" id="GO:0030246">
    <property type="term" value="F:carbohydrate binding"/>
    <property type="evidence" value="ECO:0007669"/>
    <property type="project" value="InterPro"/>
</dbReference>
<feature type="active site" evidence="5">
    <location>
        <position position="260"/>
    </location>
</feature>
<dbReference type="Pfam" id="PF08124">
    <property type="entry name" value="Lyase_8_N"/>
    <property type="match status" value="1"/>
</dbReference>
<dbReference type="InterPro" id="IPR011013">
    <property type="entry name" value="Gal_mutarotase_sf_dom"/>
</dbReference>
<evidence type="ECO:0000259" key="6">
    <source>
        <dbReference type="Pfam" id="PF02278"/>
    </source>
</evidence>
<evidence type="ECO:0000313" key="8">
    <source>
        <dbReference type="EMBL" id="TGY72573.1"/>
    </source>
</evidence>
<comment type="subunit">
    <text evidence="3">Monomer.</text>
</comment>
<dbReference type="Proteomes" id="UP000310760">
    <property type="component" value="Unassembled WGS sequence"/>
</dbReference>
<dbReference type="Pfam" id="PF02278">
    <property type="entry name" value="Lyase_8"/>
    <property type="match status" value="1"/>
</dbReference>
<comment type="cofactor">
    <cofactor evidence="1">
        <name>Ca(2+)</name>
        <dbReference type="ChEBI" id="CHEBI:29108"/>
    </cofactor>
</comment>
<dbReference type="GO" id="GO:0005975">
    <property type="term" value="P:carbohydrate metabolic process"/>
    <property type="evidence" value="ECO:0007669"/>
    <property type="project" value="InterPro"/>
</dbReference>
<dbReference type="SUPFAM" id="SSF74650">
    <property type="entry name" value="Galactose mutarotase-like"/>
    <property type="match status" value="1"/>
</dbReference>
<feature type="active site" evidence="5">
    <location>
        <position position="314"/>
    </location>
</feature>
<dbReference type="PANTHER" id="PTHR38481">
    <property type="entry name" value="HYALURONATE LYASE"/>
    <property type="match status" value="1"/>
</dbReference>